<dbReference type="InterPro" id="IPR045299">
    <property type="entry name" value="Complex1_LYR_NDUFA6_LYRM6"/>
</dbReference>
<evidence type="ECO:0000259" key="14">
    <source>
        <dbReference type="Pfam" id="PF05347"/>
    </source>
</evidence>
<dbReference type="AlphaFoldDB" id="H2YAX7"/>
<feature type="domain" description="Complex 1 LYR protein" evidence="14">
    <location>
        <begin position="32"/>
        <end position="94"/>
    </location>
</feature>
<comment type="function">
    <text evidence="13">Accessory subunit of the mitochondrial membrane respiratory chain NADH dehydrogenase (Complex I), that is believed to be not involved in catalysis. Required for proper complex I assembly. Complex I functions in the transfer of electrons from NADH to the respiratory chain. The immediate electron acceptor for the enzyme is believed to be ubiquinone.</text>
</comment>
<dbReference type="PANTHER" id="PTHR12964">
    <property type="entry name" value="NADH-UBIQUINONE OXIDOREDUCTASE B14 SUBUNIT"/>
    <property type="match status" value="1"/>
</dbReference>
<evidence type="ECO:0000313" key="15">
    <source>
        <dbReference type="Ensembl" id="ENSCSAVP00000002475.1"/>
    </source>
</evidence>
<dbReference type="GO" id="GO:0005743">
    <property type="term" value="C:mitochondrial inner membrane"/>
    <property type="evidence" value="ECO:0007669"/>
    <property type="project" value="UniProtKB-SubCell"/>
</dbReference>
<evidence type="ECO:0000256" key="13">
    <source>
        <dbReference type="ARBA" id="ARBA00046116"/>
    </source>
</evidence>
<dbReference type="PIRSF" id="PIRSF006643">
    <property type="entry name" value="NDUA6"/>
    <property type="match status" value="1"/>
</dbReference>
<evidence type="ECO:0000256" key="1">
    <source>
        <dbReference type="ARBA" id="ARBA00004443"/>
    </source>
</evidence>
<evidence type="ECO:0000256" key="3">
    <source>
        <dbReference type="ARBA" id="ARBA00011790"/>
    </source>
</evidence>
<evidence type="ECO:0000256" key="7">
    <source>
        <dbReference type="ARBA" id="ARBA00022792"/>
    </source>
</evidence>
<dbReference type="InterPro" id="IPR008011">
    <property type="entry name" value="Complex1_LYR_dom"/>
</dbReference>
<dbReference type="GO" id="GO:0006979">
    <property type="term" value="P:response to oxidative stress"/>
    <property type="evidence" value="ECO:0007669"/>
    <property type="project" value="TreeGrafter"/>
</dbReference>
<keyword evidence="7" id="KW-0999">Mitochondrion inner membrane</keyword>
<dbReference type="GO" id="GO:0045271">
    <property type="term" value="C:respiratory chain complex I"/>
    <property type="evidence" value="ECO:0007669"/>
    <property type="project" value="InterPro"/>
</dbReference>
<reference evidence="15" key="2">
    <citation type="submission" date="2025-08" db="UniProtKB">
        <authorList>
            <consortium name="Ensembl"/>
        </authorList>
    </citation>
    <scope>IDENTIFICATION</scope>
</reference>
<dbReference type="eggNOG" id="KOG3426">
    <property type="taxonomic scope" value="Eukaryota"/>
</dbReference>
<keyword evidence="9" id="KW-0496">Mitochondrion</keyword>
<evidence type="ECO:0000256" key="11">
    <source>
        <dbReference type="ARBA" id="ARBA00030213"/>
    </source>
</evidence>
<keyword evidence="8" id="KW-0249">Electron transport</keyword>
<organism evidence="15 16">
    <name type="scientific">Ciona savignyi</name>
    <name type="common">Pacific transparent sea squirt</name>
    <dbReference type="NCBI Taxonomy" id="51511"/>
    <lineage>
        <taxon>Eukaryota</taxon>
        <taxon>Metazoa</taxon>
        <taxon>Chordata</taxon>
        <taxon>Tunicata</taxon>
        <taxon>Ascidiacea</taxon>
        <taxon>Phlebobranchia</taxon>
        <taxon>Cionidae</taxon>
        <taxon>Ciona</taxon>
    </lineage>
</organism>
<evidence type="ECO:0000256" key="9">
    <source>
        <dbReference type="ARBA" id="ARBA00023128"/>
    </source>
</evidence>
<dbReference type="CDD" id="cd20266">
    <property type="entry name" value="Complex1_LYR_NDUFA6_LYRM6"/>
    <property type="match status" value="1"/>
</dbReference>
<comment type="similarity">
    <text evidence="2">Belongs to the complex I LYR family.</text>
</comment>
<dbReference type="STRING" id="51511.ENSCSAVP00000002475"/>
<keyword evidence="10" id="KW-0472">Membrane</keyword>
<comment type="subunit">
    <text evidence="3">Mammalian complex I is composed of 45 different subunits.</text>
</comment>
<dbReference type="Proteomes" id="UP000007875">
    <property type="component" value="Unassembled WGS sequence"/>
</dbReference>
<dbReference type="Pfam" id="PF05347">
    <property type="entry name" value="Complex1_LYR"/>
    <property type="match status" value="1"/>
</dbReference>
<evidence type="ECO:0000256" key="4">
    <source>
        <dbReference type="ARBA" id="ARBA00016386"/>
    </source>
</evidence>
<dbReference type="PANTHER" id="PTHR12964:SF0">
    <property type="entry name" value="NADH DEHYDROGENASE [UBIQUINONE] 1 ALPHA SUBCOMPLEX SUBUNIT 6"/>
    <property type="match status" value="1"/>
</dbReference>
<keyword evidence="6" id="KW-0679">Respiratory chain</keyword>
<protein>
    <recommendedName>
        <fullName evidence="4">NADH dehydrogenase [ubiquinone] 1 alpha subcomplex subunit 6</fullName>
    </recommendedName>
    <alternativeName>
        <fullName evidence="11">Complex I-B14</fullName>
    </alternativeName>
    <alternativeName>
        <fullName evidence="12">NADH-ubiquinone oxidoreductase B14 subunit</fullName>
    </alternativeName>
</protein>
<dbReference type="InterPro" id="IPR016488">
    <property type="entry name" value="NADH_Ub_cplx-1_asu_su-6"/>
</dbReference>
<keyword evidence="5" id="KW-0813">Transport</keyword>
<evidence type="ECO:0000256" key="2">
    <source>
        <dbReference type="ARBA" id="ARBA00009508"/>
    </source>
</evidence>
<dbReference type="HOGENOM" id="CLU_111660_3_0_1"/>
<dbReference type="InParanoid" id="H2YAX7"/>
<evidence type="ECO:0000256" key="6">
    <source>
        <dbReference type="ARBA" id="ARBA00022660"/>
    </source>
</evidence>
<evidence type="ECO:0000256" key="10">
    <source>
        <dbReference type="ARBA" id="ARBA00023136"/>
    </source>
</evidence>
<dbReference type="Ensembl" id="ENSCSAVT00000002516.1">
    <property type="protein sequence ID" value="ENSCSAVP00000002475.1"/>
    <property type="gene ID" value="ENSCSAVG00000001466.1"/>
</dbReference>
<evidence type="ECO:0000256" key="12">
    <source>
        <dbReference type="ARBA" id="ARBA00032352"/>
    </source>
</evidence>
<evidence type="ECO:0000313" key="16">
    <source>
        <dbReference type="Proteomes" id="UP000007875"/>
    </source>
</evidence>
<proteinExistence type="inferred from homology"/>
<name>H2YAX7_CIOSA</name>
<reference evidence="15" key="3">
    <citation type="submission" date="2025-09" db="UniProtKB">
        <authorList>
            <consortium name="Ensembl"/>
        </authorList>
    </citation>
    <scope>IDENTIFICATION</scope>
</reference>
<dbReference type="OMA" id="FWKQTTH"/>
<comment type="subcellular location">
    <subcellularLocation>
        <location evidence="1">Mitochondrion inner membrane</location>
        <topology evidence="1">Peripheral membrane protein</topology>
        <orientation evidence="1">Matrix side</orientation>
    </subcellularLocation>
</comment>
<reference evidence="16" key="1">
    <citation type="submission" date="2003-08" db="EMBL/GenBank/DDBJ databases">
        <authorList>
            <person name="Birren B."/>
            <person name="Nusbaum C."/>
            <person name="Abebe A."/>
            <person name="Abouelleil A."/>
            <person name="Adekoya E."/>
            <person name="Ait-zahra M."/>
            <person name="Allen N."/>
            <person name="Allen T."/>
            <person name="An P."/>
            <person name="Anderson M."/>
            <person name="Anderson S."/>
            <person name="Arachchi H."/>
            <person name="Armbruster J."/>
            <person name="Bachantsang P."/>
            <person name="Baldwin J."/>
            <person name="Barry A."/>
            <person name="Bayul T."/>
            <person name="Blitshsteyn B."/>
            <person name="Bloom T."/>
            <person name="Blye J."/>
            <person name="Boguslavskiy L."/>
            <person name="Borowsky M."/>
            <person name="Boukhgalter B."/>
            <person name="Brunache A."/>
            <person name="Butler J."/>
            <person name="Calixte N."/>
            <person name="Calvo S."/>
            <person name="Camarata J."/>
            <person name="Campo K."/>
            <person name="Chang J."/>
            <person name="Cheshatsang Y."/>
            <person name="Citroen M."/>
            <person name="Collymore A."/>
            <person name="Considine T."/>
            <person name="Cook A."/>
            <person name="Cooke P."/>
            <person name="Corum B."/>
            <person name="Cuomo C."/>
            <person name="David R."/>
            <person name="Dawoe T."/>
            <person name="Degray S."/>
            <person name="Dodge S."/>
            <person name="Dooley K."/>
            <person name="Dorje P."/>
            <person name="Dorjee K."/>
            <person name="Dorris L."/>
            <person name="Duffey N."/>
            <person name="Dupes A."/>
            <person name="Elkins T."/>
            <person name="Engels R."/>
            <person name="Erickson J."/>
            <person name="Farina A."/>
            <person name="Faro S."/>
            <person name="Ferreira P."/>
            <person name="Fischer H."/>
            <person name="Fitzgerald M."/>
            <person name="Foley K."/>
            <person name="Gage D."/>
            <person name="Galagan J."/>
            <person name="Gearin G."/>
            <person name="Gnerre S."/>
            <person name="Gnirke A."/>
            <person name="Goyette A."/>
            <person name="Graham J."/>
            <person name="Grandbois E."/>
            <person name="Gyaltsen K."/>
            <person name="Hafez N."/>
            <person name="Hagopian D."/>
            <person name="Hagos B."/>
            <person name="Hall J."/>
            <person name="Hatcher B."/>
            <person name="Heller A."/>
            <person name="Higgins H."/>
            <person name="Honan T."/>
            <person name="Horn A."/>
            <person name="Houde N."/>
            <person name="Hughes L."/>
            <person name="Hulme W."/>
            <person name="Husby E."/>
            <person name="Iliev I."/>
            <person name="Jaffe D."/>
            <person name="Jones C."/>
            <person name="Kamal M."/>
            <person name="Kamat A."/>
            <person name="Kamvysselis M."/>
            <person name="Karlsson E."/>
            <person name="Kells C."/>
            <person name="Kieu A."/>
            <person name="Kisner P."/>
            <person name="Kodira C."/>
            <person name="Kulbokas E."/>
            <person name="Labutti K."/>
            <person name="Lama D."/>
            <person name="Landers T."/>
            <person name="Leger J."/>
            <person name="Levine S."/>
            <person name="Lewis D."/>
            <person name="Lewis T."/>
            <person name="Lindblad-toh K."/>
            <person name="Liu X."/>
            <person name="Lokyitsang T."/>
            <person name="Lokyitsang Y."/>
            <person name="Lucien O."/>
            <person name="Lui A."/>
            <person name="Ma L.J."/>
            <person name="Mabbitt R."/>
            <person name="Macdonald J."/>
            <person name="Maclean C."/>
            <person name="Major J."/>
            <person name="Manning J."/>
            <person name="Marabella R."/>
            <person name="Maru K."/>
            <person name="Matthews C."/>
            <person name="Mauceli E."/>
            <person name="Mccarthy M."/>
            <person name="Mcdonough S."/>
            <person name="Mcghee T."/>
            <person name="Meldrim J."/>
            <person name="Meneus L."/>
            <person name="Mesirov J."/>
            <person name="Mihalev A."/>
            <person name="Mihova T."/>
            <person name="Mikkelsen T."/>
            <person name="Mlenga V."/>
            <person name="Moru K."/>
            <person name="Mozes J."/>
            <person name="Mulrain L."/>
            <person name="Munson G."/>
            <person name="Naylor J."/>
            <person name="Newes C."/>
            <person name="Nguyen C."/>
            <person name="Nguyen N."/>
            <person name="Nguyen T."/>
            <person name="Nicol R."/>
            <person name="Nielsen C."/>
            <person name="Nizzari M."/>
            <person name="Norbu C."/>
            <person name="Norbu N."/>
            <person name="O'donnell P."/>
            <person name="Okoawo O."/>
            <person name="O'leary S."/>
            <person name="Omotosho B."/>
            <person name="O'neill K."/>
            <person name="Osman S."/>
            <person name="Parker S."/>
            <person name="Perrin D."/>
            <person name="Phunkhang P."/>
            <person name="Piqani B."/>
            <person name="Purcell S."/>
            <person name="Rachupka T."/>
            <person name="Ramasamy U."/>
            <person name="Rameau R."/>
            <person name="Ray V."/>
            <person name="Raymond C."/>
            <person name="Retta R."/>
            <person name="Richardson S."/>
            <person name="Rise C."/>
            <person name="Rodriguez J."/>
            <person name="Rogers J."/>
            <person name="Rogov P."/>
            <person name="Rutman M."/>
            <person name="Schupbach R."/>
            <person name="Seaman C."/>
            <person name="Settipalli S."/>
            <person name="Sharpe T."/>
            <person name="Sheridan J."/>
            <person name="Sherpa N."/>
            <person name="Shi J."/>
            <person name="Smirnov S."/>
            <person name="Smith C."/>
            <person name="Sougnez C."/>
            <person name="Spencer B."/>
            <person name="Stalker J."/>
            <person name="Stange-thomann N."/>
            <person name="Stavropoulos S."/>
            <person name="Stetson K."/>
            <person name="Stone C."/>
            <person name="Stone S."/>
            <person name="Stubbs M."/>
            <person name="Talamas J."/>
            <person name="Tchuinga P."/>
            <person name="Tenzing P."/>
            <person name="Tesfaye S."/>
            <person name="Theodore J."/>
            <person name="Thoulutsang Y."/>
            <person name="Topham K."/>
            <person name="Towey S."/>
            <person name="Tsamla T."/>
            <person name="Tsomo N."/>
            <person name="Vallee D."/>
            <person name="Vassiliev H."/>
            <person name="Venkataraman V."/>
            <person name="Vinson J."/>
            <person name="Vo A."/>
            <person name="Wade C."/>
            <person name="Wang S."/>
            <person name="Wangchuk T."/>
            <person name="Wangdi T."/>
            <person name="Whittaker C."/>
            <person name="Wilkinson J."/>
            <person name="Wu Y."/>
            <person name="Wyman D."/>
            <person name="Yadav S."/>
            <person name="Yang S."/>
            <person name="Yang X."/>
            <person name="Yeager S."/>
            <person name="Yee E."/>
            <person name="Young G."/>
            <person name="Zainoun J."/>
            <person name="Zembeck L."/>
            <person name="Zimmer A."/>
            <person name="Zody M."/>
            <person name="Lander E."/>
        </authorList>
    </citation>
    <scope>NUCLEOTIDE SEQUENCE [LARGE SCALE GENOMIC DNA]</scope>
</reference>
<sequence>MSSTFARAVAAGAAKRVPIKPIVSANPDQAKRRVLTLYKQWYRAVPLIIRTYQLPYAVETVQEKIKEQFMKNSHVRDVRAIDILIIKGEMDLQETLLNWKQDCHVRDYFENPTKVQEPTDFLGKFLTQKH</sequence>
<accession>H2YAX7</accession>
<dbReference type="GeneTree" id="ENSGT00390000018898"/>
<keyword evidence="16" id="KW-1185">Reference proteome</keyword>
<evidence type="ECO:0000256" key="5">
    <source>
        <dbReference type="ARBA" id="ARBA00022448"/>
    </source>
</evidence>
<evidence type="ECO:0000256" key="8">
    <source>
        <dbReference type="ARBA" id="ARBA00022982"/>
    </source>
</evidence>